<keyword evidence="4" id="KW-1185">Reference proteome</keyword>
<proteinExistence type="predicted"/>
<organism evidence="3 4">
    <name type="scientific">Undibacterium rivi</name>
    <dbReference type="NCBI Taxonomy" id="2828729"/>
    <lineage>
        <taxon>Bacteria</taxon>
        <taxon>Pseudomonadati</taxon>
        <taxon>Pseudomonadota</taxon>
        <taxon>Betaproteobacteria</taxon>
        <taxon>Burkholderiales</taxon>
        <taxon>Oxalobacteraceae</taxon>
        <taxon>Undibacterium</taxon>
    </lineage>
</organism>
<evidence type="ECO:0000313" key="3">
    <source>
        <dbReference type="EMBL" id="MBR7791765.1"/>
    </source>
</evidence>
<feature type="domain" description="Solute-binding protein family 3/N-terminal" evidence="2">
    <location>
        <begin position="24"/>
        <end position="256"/>
    </location>
</feature>
<accession>A0ABS5GZ83</accession>
<protein>
    <submittedName>
        <fullName evidence="3">Transporter substrate-binding domain-containing protein</fullName>
    </submittedName>
</protein>
<evidence type="ECO:0000259" key="2">
    <source>
        <dbReference type="SMART" id="SM00062"/>
    </source>
</evidence>
<evidence type="ECO:0000256" key="1">
    <source>
        <dbReference type="SAM" id="SignalP"/>
    </source>
</evidence>
<dbReference type="SUPFAM" id="SSF53850">
    <property type="entry name" value="Periplasmic binding protein-like II"/>
    <property type="match status" value="1"/>
</dbReference>
<gene>
    <name evidence="3" type="ORF">KDM87_04090</name>
</gene>
<sequence length="256" mass="28233">MALIKLLFAITLFWAHSESSAGFVFRTAAQEGSEPKFLHINTAAGPAIGGVCVDIMRAIEKVSPDIQFVGDQVWMPPARIDASVKSGNIDVVCGLLGVTSNINKYHLLSTPLFEVTYLLAVRADDNLDVQTWDDIRQLGDHGVILALRGFGIVEILQQMGHLKIDASATSSRSNLKKLIARRGRFYCHRSPGIKQAIKDSGLGEQVKLLNRPQLNGKFYMALSKSIPDIQANKINAALMLLEQSGELNRIFNRYKE</sequence>
<dbReference type="EMBL" id="JAGSPK010000001">
    <property type="protein sequence ID" value="MBR7791765.1"/>
    <property type="molecule type" value="Genomic_DNA"/>
</dbReference>
<dbReference type="RefSeq" id="WP_212677847.1">
    <property type="nucleotide sequence ID" value="NZ_JAGSPK010000001.1"/>
</dbReference>
<dbReference type="Pfam" id="PF00497">
    <property type="entry name" value="SBP_bac_3"/>
    <property type="match status" value="1"/>
</dbReference>
<reference evidence="3 4" key="1">
    <citation type="submission" date="2021-04" db="EMBL/GenBank/DDBJ databases">
        <title>novel species isolated from subtropical streams in China.</title>
        <authorList>
            <person name="Lu H."/>
        </authorList>
    </citation>
    <scope>NUCLEOTIDE SEQUENCE [LARGE SCALE GENOMIC DNA]</scope>
    <source>
        <strain evidence="3 4">FT147W</strain>
    </source>
</reference>
<feature type="signal peptide" evidence="1">
    <location>
        <begin position="1"/>
        <end position="21"/>
    </location>
</feature>
<dbReference type="InterPro" id="IPR001638">
    <property type="entry name" value="Solute-binding_3/MltF_N"/>
</dbReference>
<name>A0ABS5GZ83_9BURK</name>
<dbReference type="Proteomes" id="UP000682982">
    <property type="component" value="Unassembled WGS sequence"/>
</dbReference>
<feature type="chain" id="PRO_5046386827" evidence="1">
    <location>
        <begin position="22"/>
        <end position="256"/>
    </location>
</feature>
<dbReference type="SMART" id="SM00062">
    <property type="entry name" value="PBPb"/>
    <property type="match status" value="1"/>
</dbReference>
<keyword evidence="1" id="KW-0732">Signal</keyword>
<comment type="caution">
    <text evidence="3">The sequence shown here is derived from an EMBL/GenBank/DDBJ whole genome shotgun (WGS) entry which is preliminary data.</text>
</comment>
<evidence type="ECO:0000313" key="4">
    <source>
        <dbReference type="Proteomes" id="UP000682982"/>
    </source>
</evidence>
<dbReference type="Gene3D" id="3.40.190.10">
    <property type="entry name" value="Periplasmic binding protein-like II"/>
    <property type="match status" value="2"/>
</dbReference>